<keyword evidence="1" id="KW-1133">Transmembrane helix</keyword>
<evidence type="ECO:0000313" key="3">
    <source>
        <dbReference type="Proteomes" id="UP000019132"/>
    </source>
</evidence>
<name>K3WWQ5_GLOUD</name>
<reference evidence="2" key="3">
    <citation type="submission" date="2015-02" db="UniProtKB">
        <authorList>
            <consortium name="EnsemblProtists"/>
        </authorList>
    </citation>
    <scope>IDENTIFICATION</scope>
    <source>
        <strain evidence="2">DAOM BR144</strain>
    </source>
</reference>
<evidence type="ECO:0000313" key="2">
    <source>
        <dbReference type="EnsemblProtists" id="PYU1_T009403"/>
    </source>
</evidence>
<dbReference type="VEuPathDB" id="FungiDB:PYU1_G009385"/>
<dbReference type="EMBL" id="GL376622">
    <property type="status" value="NOT_ANNOTATED_CDS"/>
    <property type="molecule type" value="Genomic_DNA"/>
</dbReference>
<keyword evidence="1" id="KW-0472">Membrane</keyword>
<sequence>MVVGTPSCIVRLALLRYGIIQLLYKAYEYWFSSITNLLSVVLLGLHLADIRASLMLGLWLDYQSCILVDADGNSTPLRAQNSNAGCFCDAGGSSRVFWMLDQANNFVLVVDRKLTVAAVLVNSWSTVAVLFLHNMYRRRALLKEMRSNADMVYCIGYQCKIKLVRV</sequence>
<reference evidence="3" key="1">
    <citation type="journal article" date="2010" name="Genome Biol.">
        <title>Genome sequence of the necrotrophic plant pathogen Pythium ultimum reveals original pathogenicity mechanisms and effector repertoire.</title>
        <authorList>
            <person name="Levesque C.A."/>
            <person name="Brouwer H."/>
            <person name="Cano L."/>
            <person name="Hamilton J.P."/>
            <person name="Holt C."/>
            <person name="Huitema E."/>
            <person name="Raffaele S."/>
            <person name="Robideau G.P."/>
            <person name="Thines M."/>
            <person name="Win J."/>
            <person name="Zerillo M.M."/>
            <person name="Beakes G.W."/>
            <person name="Boore J.L."/>
            <person name="Busam D."/>
            <person name="Dumas B."/>
            <person name="Ferriera S."/>
            <person name="Fuerstenberg S.I."/>
            <person name="Gachon C.M."/>
            <person name="Gaulin E."/>
            <person name="Govers F."/>
            <person name="Grenville-Briggs L."/>
            <person name="Horner N."/>
            <person name="Hostetler J."/>
            <person name="Jiang R.H."/>
            <person name="Johnson J."/>
            <person name="Krajaejun T."/>
            <person name="Lin H."/>
            <person name="Meijer H.J."/>
            <person name="Moore B."/>
            <person name="Morris P."/>
            <person name="Phuntmart V."/>
            <person name="Puiu D."/>
            <person name="Shetty J."/>
            <person name="Stajich J.E."/>
            <person name="Tripathy S."/>
            <person name="Wawra S."/>
            <person name="van West P."/>
            <person name="Whitty B.R."/>
            <person name="Coutinho P.M."/>
            <person name="Henrissat B."/>
            <person name="Martin F."/>
            <person name="Thomas P.D."/>
            <person name="Tyler B.M."/>
            <person name="De Vries R.P."/>
            <person name="Kamoun S."/>
            <person name="Yandell M."/>
            <person name="Tisserat N."/>
            <person name="Buell C.R."/>
        </authorList>
    </citation>
    <scope>NUCLEOTIDE SEQUENCE</scope>
    <source>
        <strain evidence="3">DAOM:BR144</strain>
    </source>
</reference>
<feature type="transmembrane region" description="Helical" evidence="1">
    <location>
        <begin position="114"/>
        <end position="136"/>
    </location>
</feature>
<feature type="transmembrane region" description="Helical" evidence="1">
    <location>
        <begin position="29"/>
        <end position="48"/>
    </location>
</feature>
<evidence type="ECO:0000256" key="1">
    <source>
        <dbReference type="SAM" id="Phobius"/>
    </source>
</evidence>
<reference evidence="3" key="2">
    <citation type="submission" date="2010-04" db="EMBL/GenBank/DDBJ databases">
        <authorList>
            <person name="Buell R."/>
            <person name="Hamilton J."/>
            <person name="Hostetler J."/>
        </authorList>
    </citation>
    <scope>NUCLEOTIDE SEQUENCE [LARGE SCALE GENOMIC DNA]</scope>
    <source>
        <strain evidence="3">DAOM:BR144</strain>
    </source>
</reference>
<dbReference type="AlphaFoldDB" id="K3WWQ5"/>
<dbReference type="InParanoid" id="K3WWQ5"/>
<dbReference type="Proteomes" id="UP000019132">
    <property type="component" value="Unassembled WGS sequence"/>
</dbReference>
<keyword evidence="1" id="KW-0812">Transmembrane</keyword>
<dbReference type="EnsemblProtists" id="PYU1_T009403">
    <property type="protein sequence ID" value="PYU1_T009403"/>
    <property type="gene ID" value="PYU1_G009385"/>
</dbReference>
<proteinExistence type="predicted"/>
<organism evidence="2 3">
    <name type="scientific">Globisporangium ultimum (strain ATCC 200006 / CBS 805.95 / DAOM BR144)</name>
    <name type="common">Pythium ultimum</name>
    <dbReference type="NCBI Taxonomy" id="431595"/>
    <lineage>
        <taxon>Eukaryota</taxon>
        <taxon>Sar</taxon>
        <taxon>Stramenopiles</taxon>
        <taxon>Oomycota</taxon>
        <taxon>Peronosporomycetes</taxon>
        <taxon>Pythiales</taxon>
        <taxon>Pythiaceae</taxon>
        <taxon>Globisporangium</taxon>
    </lineage>
</organism>
<accession>K3WWQ5</accession>
<dbReference type="HOGENOM" id="CLU_1607044_0_0_1"/>
<keyword evidence="3" id="KW-1185">Reference proteome</keyword>
<protein>
    <submittedName>
        <fullName evidence="2">Uncharacterized protein</fullName>
    </submittedName>
</protein>